<feature type="signal peptide" evidence="1">
    <location>
        <begin position="1"/>
        <end position="20"/>
    </location>
</feature>
<protein>
    <submittedName>
        <fullName evidence="2">Uncharacterized protein</fullName>
    </submittedName>
</protein>
<evidence type="ECO:0000313" key="2">
    <source>
        <dbReference type="EMBL" id="CAB3368669.1"/>
    </source>
</evidence>
<sequence>MLNFIPLILVLHGITLRVTSSPTDRESQVRLITEQFLSVLTEIHSDSPSDMVLILGDQGGELSRFLRGSKSYSEHLQSVLSIDSDKQTGVQIVDLPLFDCPHNITKDLLGAFINMEILHYALRVKLVLVLPLDTFDDFYITGEKMVAKLASLVQGNLASFNNSIGIVGKKDDFDVALMGDFVRSFNSLMVLNFGMKAEETQIVSQVNRQKAWTLFTKGNQQERSKLRDFVLKKLSFSRNTENIKVNSHYVSHDTFRFVKDNQDLLTDEVMIKVIMDRLIYLSFKSECNCTVKVADYVWNTDCCPWWVSKVKDTIQFSHDWMYFVKFDFNLGQELGLETIKLEFFKSILGSYYVYNMTRLVEERFYGFIVDEEGELHSSSPL</sequence>
<organism evidence="2 3">
    <name type="scientific">Cloeon dipterum</name>
    <dbReference type="NCBI Taxonomy" id="197152"/>
    <lineage>
        <taxon>Eukaryota</taxon>
        <taxon>Metazoa</taxon>
        <taxon>Ecdysozoa</taxon>
        <taxon>Arthropoda</taxon>
        <taxon>Hexapoda</taxon>
        <taxon>Insecta</taxon>
        <taxon>Pterygota</taxon>
        <taxon>Palaeoptera</taxon>
        <taxon>Ephemeroptera</taxon>
        <taxon>Pisciforma</taxon>
        <taxon>Baetidae</taxon>
        <taxon>Cloeon</taxon>
    </lineage>
</organism>
<keyword evidence="1" id="KW-0732">Signal</keyword>
<feature type="chain" id="PRO_5035748679" evidence="1">
    <location>
        <begin position="21"/>
        <end position="381"/>
    </location>
</feature>
<accession>A0A8S1CHB2</accession>
<dbReference type="AlphaFoldDB" id="A0A8S1CHB2"/>
<reference evidence="2 3" key="1">
    <citation type="submission" date="2020-04" db="EMBL/GenBank/DDBJ databases">
        <authorList>
            <person name="Alioto T."/>
            <person name="Alioto T."/>
            <person name="Gomez Garrido J."/>
        </authorList>
    </citation>
    <scope>NUCLEOTIDE SEQUENCE [LARGE SCALE GENOMIC DNA]</scope>
</reference>
<keyword evidence="3" id="KW-1185">Reference proteome</keyword>
<dbReference type="EMBL" id="CADEPI010000039">
    <property type="protein sequence ID" value="CAB3368669.1"/>
    <property type="molecule type" value="Genomic_DNA"/>
</dbReference>
<evidence type="ECO:0000313" key="3">
    <source>
        <dbReference type="Proteomes" id="UP000494165"/>
    </source>
</evidence>
<proteinExistence type="predicted"/>
<comment type="caution">
    <text evidence="2">The sequence shown here is derived from an EMBL/GenBank/DDBJ whole genome shotgun (WGS) entry which is preliminary data.</text>
</comment>
<dbReference type="Proteomes" id="UP000494165">
    <property type="component" value="Unassembled WGS sequence"/>
</dbReference>
<gene>
    <name evidence="2" type="ORF">CLODIP_2_CD00826</name>
</gene>
<name>A0A8S1CHB2_9INSE</name>
<evidence type="ECO:0000256" key="1">
    <source>
        <dbReference type="SAM" id="SignalP"/>
    </source>
</evidence>